<gene>
    <name evidence="3" type="ORF">CB5_LOCUS20389</name>
</gene>
<evidence type="ECO:0000259" key="2">
    <source>
        <dbReference type="Pfam" id="PF03732"/>
    </source>
</evidence>
<dbReference type="EMBL" id="LR862131">
    <property type="protein sequence ID" value="CAD1837178.1"/>
    <property type="molecule type" value="Genomic_DNA"/>
</dbReference>
<sequence length="247" mass="27156">MAPKRRYVRRTAPAPSPEVPEPAVPPVAPEPAGPSEVQELRAQVATLAGRFDRLQELMERQAAAAPGVVEASKARSISGSSPDRLGEVPEVVVRGVLPDSDRQKMREDFRKLKQGNRTVREYEREFTHLLNCVPDVASTEQDRAYCFVRGLRPGVFRLVHAFKFHTFAEALDRALWVEHENTCEREDREAFDKDKGKKRPGGGSGGQSSSKRPRSIRGRGCGIAERSGVCFAADVTSAIANLVDPGP</sequence>
<feature type="region of interest" description="Disordered" evidence="1">
    <location>
        <begin position="1"/>
        <end position="37"/>
    </location>
</feature>
<evidence type="ECO:0000313" key="3">
    <source>
        <dbReference type="EMBL" id="CAD1837178.1"/>
    </source>
</evidence>
<reference evidence="3" key="1">
    <citation type="submission" date="2020-07" db="EMBL/GenBank/DDBJ databases">
        <authorList>
            <person name="Lin J."/>
        </authorList>
    </citation>
    <scope>NUCLEOTIDE SEQUENCE</scope>
</reference>
<dbReference type="Pfam" id="PF03732">
    <property type="entry name" value="Retrotrans_gag"/>
    <property type="match status" value="1"/>
</dbReference>
<proteinExistence type="predicted"/>
<protein>
    <recommendedName>
        <fullName evidence="2">Retrotransposon gag domain-containing protein</fullName>
    </recommendedName>
</protein>
<dbReference type="AlphaFoldDB" id="A0A6V7Q2F9"/>
<organism evidence="3">
    <name type="scientific">Ananas comosus var. bracteatus</name>
    <name type="common">red pineapple</name>
    <dbReference type="NCBI Taxonomy" id="296719"/>
    <lineage>
        <taxon>Eukaryota</taxon>
        <taxon>Viridiplantae</taxon>
        <taxon>Streptophyta</taxon>
        <taxon>Embryophyta</taxon>
        <taxon>Tracheophyta</taxon>
        <taxon>Spermatophyta</taxon>
        <taxon>Magnoliopsida</taxon>
        <taxon>Liliopsida</taxon>
        <taxon>Poales</taxon>
        <taxon>Bromeliaceae</taxon>
        <taxon>Bromelioideae</taxon>
        <taxon>Ananas</taxon>
    </lineage>
</organism>
<feature type="region of interest" description="Disordered" evidence="1">
    <location>
        <begin position="187"/>
        <end position="220"/>
    </location>
</feature>
<feature type="domain" description="Retrotransposon gag" evidence="2">
    <location>
        <begin position="97"/>
        <end position="153"/>
    </location>
</feature>
<dbReference type="InterPro" id="IPR005162">
    <property type="entry name" value="Retrotrans_gag_dom"/>
</dbReference>
<accession>A0A6V7Q2F9</accession>
<name>A0A6V7Q2F9_ANACO</name>
<feature type="compositionally biased region" description="Pro residues" evidence="1">
    <location>
        <begin position="14"/>
        <end position="32"/>
    </location>
</feature>
<evidence type="ECO:0000256" key="1">
    <source>
        <dbReference type="SAM" id="MobiDB-lite"/>
    </source>
</evidence>